<proteinExistence type="predicted"/>
<name>A0A6L9QN33_9ACTN</name>
<comment type="caution">
    <text evidence="1">The sequence shown here is derived from an EMBL/GenBank/DDBJ whole genome shotgun (WGS) entry which is preliminary data.</text>
</comment>
<evidence type="ECO:0000313" key="2">
    <source>
        <dbReference type="Proteomes" id="UP000475532"/>
    </source>
</evidence>
<reference evidence="1 2" key="1">
    <citation type="submission" date="2020-01" db="EMBL/GenBank/DDBJ databases">
        <title>Insect and environment-associated Actinomycetes.</title>
        <authorList>
            <person name="Currrie C."/>
            <person name="Chevrette M."/>
            <person name="Carlson C."/>
            <person name="Stubbendieck R."/>
            <person name="Wendt-Pienkowski E."/>
        </authorList>
    </citation>
    <scope>NUCLEOTIDE SEQUENCE [LARGE SCALE GENOMIC DNA]</scope>
    <source>
        <strain evidence="1 2">SID10258</strain>
    </source>
</reference>
<dbReference type="AlphaFoldDB" id="A0A6L9QN33"/>
<accession>A0A6L9QN33</accession>
<organism evidence="1 2">
    <name type="scientific">Actinomadura bangladeshensis</name>
    <dbReference type="NCBI Taxonomy" id="453573"/>
    <lineage>
        <taxon>Bacteria</taxon>
        <taxon>Bacillati</taxon>
        <taxon>Actinomycetota</taxon>
        <taxon>Actinomycetes</taxon>
        <taxon>Streptosporangiales</taxon>
        <taxon>Thermomonosporaceae</taxon>
        <taxon>Actinomadura</taxon>
    </lineage>
</organism>
<gene>
    <name evidence="1" type="ORF">G3I70_30745</name>
</gene>
<dbReference type="EMBL" id="JAAGLI010000842">
    <property type="protein sequence ID" value="NEA26847.1"/>
    <property type="molecule type" value="Genomic_DNA"/>
</dbReference>
<protein>
    <submittedName>
        <fullName evidence="1">Uncharacterized protein</fullName>
    </submittedName>
</protein>
<dbReference type="Proteomes" id="UP000475532">
    <property type="component" value="Unassembled WGS sequence"/>
</dbReference>
<dbReference type="RefSeq" id="WP_163060888.1">
    <property type="nucleotide sequence ID" value="NZ_JAAGLI010000842.1"/>
</dbReference>
<sequence>MSDRNPAGEEWARLKPDTVIAVKELSRKLESATANRELVDAYLYAKRLLAEAMRAFVLMELPERCDEFRRGRADIGAEMKRRYAGRVPDAYLEVPYKSRVHEALFCVLHRDIGDEVPGSLLRTVTADSVHTERRVRELRELGFPIASSESEGIDFYKLESAVPDFSMIPSLIMKVGKRNKFKAMPERELKQLLGISP</sequence>
<evidence type="ECO:0000313" key="1">
    <source>
        <dbReference type="EMBL" id="NEA26847.1"/>
    </source>
</evidence>